<keyword evidence="15" id="KW-1185">Reference proteome</keyword>
<dbReference type="SFLD" id="SFLDG01129">
    <property type="entry name" value="C1.5:_HAD__Beta-PGM__Phosphata"/>
    <property type="match status" value="1"/>
</dbReference>
<dbReference type="NCBIfam" id="TIGR01990">
    <property type="entry name" value="bPGM"/>
    <property type="match status" value="1"/>
</dbReference>
<dbReference type="RefSeq" id="WP_154494931.1">
    <property type="nucleotide sequence ID" value="NZ_VUMU01000001.1"/>
</dbReference>
<proteinExistence type="inferred from homology"/>
<dbReference type="GO" id="GO:0008801">
    <property type="term" value="F:beta-phosphoglucomutase activity"/>
    <property type="evidence" value="ECO:0007669"/>
    <property type="project" value="UniProtKB-EC"/>
</dbReference>
<evidence type="ECO:0000256" key="10">
    <source>
        <dbReference type="PIRSR" id="PIRSR610972-1"/>
    </source>
</evidence>
<dbReference type="PANTHER" id="PTHR46193">
    <property type="entry name" value="6-PHOSPHOGLUCONATE PHOSPHATASE"/>
    <property type="match status" value="1"/>
</dbReference>
<dbReference type="InterPro" id="IPR006439">
    <property type="entry name" value="HAD-SF_hydro_IA"/>
</dbReference>
<evidence type="ECO:0000256" key="7">
    <source>
        <dbReference type="ARBA" id="ARBA00044926"/>
    </source>
</evidence>
<feature type="binding site" evidence="11">
    <location>
        <position position="24"/>
    </location>
    <ligand>
        <name>substrate</name>
    </ligand>
</feature>
<comment type="similarity">
    <text evidence="1">Belongs to the HAD-like hydrolase superfamily. CbbY/CbbZ/Gph/YieH family.</text>
</comment>
<dbReference type="AlphaFoldDB" id="A0A6L5YF64"/>
<evidence type="ECO:0000256" key="5">
    <source>
        <dbReference type="ARBA" id="ARBA00023235"/>
    </source>
</evidence>
<dbReference type="InterPro" id="IPR036412">
    <property type="entry name" value="HAD-like_sf"/>
</dbReference>
<name>A0A6L5YF64_9FIRM</name>
<accession>A0A6L5YF64</accession>
<evidence type="ECO:0000313" key="14">
    <source>
        <dbReference type="EMBL" id="MST56879.1"/>
    </source>
</evidence>
<dbReference type="GO" id="GO:0000287">
    <property type="term" value="F:magnesium ion binding"/>
    <property type="evidence" value="ECO:0007669"/>
    <property type="project" value="InterPro"/>
</dbReference>
<comment type="catalytic activity">
    <reaction evidence="7">
        <text>beta-D-glucose 1-phosphate = beta-D-glucose 6-phosphate</text>
        <dbReference type="Rhea" id="RHEA:20113"/>
        <dbReference type="ChEBI" id="CHEBI:57684"/>
        <dbReference type="ChEBI" id="CHEBI:58247"/>
        <dbReference type="EC" id="5.4.2.6"/>
    </reaction>
</comment>
<keyword evidence="2" id="KW-0597">Phosphoprotein</keyword>
<dbReference type="InterPro" id="IPR010976">
    <property type="entry name" value="B-phosphoglucomutase_hydrolase"/>
</dbReference>
<feature type="binding site" evidence="12">
    <location>
        <position position="169"/>
    </location>
    <ligand>
        <name>Mg(2+)</name>
        <dbReference type="ChEBI" id="CHEBI:18420"/>
    </ligand>
</feature>
<evidence type="ECO:0000256" key="9">
    <source>
        <dbReference type="ARBA" id="ARBA00044991"/>
    </source>
</evidence>
<dbReference type="InterPro" id="IPR023198">
    <property type="entry name" value="PGP-like_dom2"/>
</dbReference>
<reference evidence="14 15" key="1">
    <citation type="submission" date="2019-08" db="EMBL/GenBank/DDBJ databases">
        <title>In-depth cultivation of the pig gut microbiome towards novel bacterial diversity and tailored functional studies.</title>
        <authorList>
            <person name="Wylensek D."/>
            <person name="Hitch T.C.A."/>
            <person name="Clavel T."/>
        </authorList>
    </citation>
    <scope>NUCLEOTIDE SEQUENCE [LARGE SCALE GENOMIC DNA]</scope>
    <source>
        <strain evidence="14 15">WCA3-601-WT-6H</strain>
    </source>
</reference>
<dbReference type="PANTHER" id="PTHR46193:SF18">
    <property type="entry name" value="HEXITOL PHOSPHATASE B"/>
    <property type="match status" value="1"/>
</dbReference>
<dbReference type="NCBIfam" id="TIGR02009">
    <property type="entry name" value="PGMB-YQAB-SF"/>
    <property type="match status" value="1"/>
</dbReference>
<feature type="binding site" evidence="12">
    <location>
        <position position="8"/>
    </location>
    <ligand>
        <name>Mg(2+)</name>
        <dbReference type="ChEBI" id="CHEBI:18420"/>
    </ligand>
</feature>
<dbReference type="GO" id="GO:0005975">
    <property type="term" value="P:carbohydrate metabolic process"/>
    <property type="evidence" value="ECO:0007669"/>
    <property type="project" value="InterPro"/>
</dbReference>
<dbReference type="CDD" id="cd02598">
    <property type="entry name" value="HAD_BPGM"/>
    <property type="match status" value="1"/>
</dbReference>
<evidence type="ECO:0000256" key="8">
    <source>
        <dbReference type="ARBA" id="ARBA00044968"/>
    </source>
</evidence>
<evidence type="ECO:0000256" key="4">
    <source>
        <dbReference type="ARBA" id="ARBA00022842"/>
    </source>
</evidence>
<dbReference type="Gene3D" id="1.10.150.240">
    <property type="entry name" value="Putative phosphatase, domain 2"/>
    <property type="match status" value="1"/>
</dbReference>
<feature type="binding site" evidence="11">
    <location>
        <begin position="114"/>
        <end position="118"/>
    </location>
    <ligand>
        <name>substrate</name>
    </ligand>
</feature>
<keyword evidence="4 12" id="KW-0460">Magnesium</keyword>
<dbReference type="NCBIfam" id="TIGR01509">
    <property type="entry name" value="HAD-SF-IA-v3"/>
    <property type="match status" value="1"/>
</dbReference>
<dbReference type="InterPro" id="IPR051600">
    <property type="entry name" value="Beta-PGM-like"/>
</dbReference>
<comment type="cofactor">
    <cofactor evidence="12">
        <name>Mg(2+)</name>
        <dbReference type="ChEBI" id="CHEBI:18420"/>
    </cofactor>
    <text evidence="12">Binds 2 magnesium ions per subunit.</text>
</comment>
<dbReference type="SFLD" id="SFLDS00003">
    <property type="entry name" value="Haloacid_Dehalogenase"/>
    <property type="match status" value="1"/>
</dbReference>
<feature type="site" description="Important for catalytic activity and assists the phosphoryl transfer reaction to Asp8 by balancing charge and orienting the reacting groups" evidence="13">
    <location>
        <position position="145"/>
    </location>
</feature>
<dbReference type="InterPro" id="IPR023214">
    <property type="entry name" value="HAD_sf"/>
</dbReference>
<evidence type="ECO:0000256" key="12">
    <source>
        <dbReference type="PIRSR" id="PIRSR610972-3"/>
    </source>
</evidence>
<evidence type="ECO:0000256" key="11">
    <source>
        <dbReference type="PIRSR" id="PIRSR610972-2"/>
    </source>
</evidence>
<protein>
    <recommendedName>
        <fullName evidence="9">Beta-phosphoglucomutase</fullName>
        <ecNumber evidence="8">5.4.2.6</ecNumber>
    </recommendedName>
</protein>
<feature type="site" description="Important for catalytic activity and assists the phosphoryl transfer reaction to Asp8 by balancing charge and orienting the reacting groups" evidence="13">
    <location>
        <position position="114"/>
    </location>
</feature>
<dbReference type="SFLD" id="SFLDG01135">
    <property type="entry name" value="C1.5.6:_HAD__Beta-PGM__Phospha"/>
    <property type="match status" value="1"/>
</dbReference>
<organism evidence="14 15">
    <name type="scientific">Waltera intestinalis</name>
    <dbReference type="NCBI Taxonomy" id="2606635"/>
    <lineage>
        <taxon>Bacteria</taxon>
        <taxon>Bacillati</taxon>
        <taxon>Bacillota</taxon>
        <taxon>Clostridia</taxon>
        <taxon>Lachnospirales</taxon>
        <taxon>Lachnospiraceae</taxon>
        <taxon>Waltera</taxon>
    </lineage>
</organism>
<dbReference type="SUPFAM" id="SSF56784">
    <property type="entry name" value="HAD-like"/>
    <property type="match status" value="1"/>
</dbReference>
<evidence type="ECO:0000256" key="1">
    <source>
        <dbReference type="ARBA" id="ARBA00006171"/>
    </source>
</evidence>
<dbReference type="Pfam" id="PF00702">
    <property type="entry name" value="Hydrolase"/>
    <property type="match status" value="1"/>
</dbReference>
<feature type="binding site" evidence="11">
    <location>
        <position position="76"/>
    </location>
    <ligand>
        <name>substrate</name>
    </ligand>
</feature>
<evidence type="ECO:0000256" key="6">
    <source>
        <dbReference type="ARBA" id="ARBA00023277"/>
    </source>
</evidence>
<feature type="binding site" evidence="11">
    <location>
        <position position="145"/>
    </location>
    <ligand>
        <name>substrate</name>
    </ligand>
</feature>
<feature type="binding site" evidence="11">
    <location>
        <begin position="8"/>
        <end position="10"/>
    </location>
    <ligand>
        <name>substrate</name>
    </ligand>
</feature>
<evidence type="ECO:0000256" key="3">
    <source>
        <dbReference type="ARBA" id="ARBA00022723"/>
    </source>
</evidence>
<feature type="active site" description="Proton donor/acceptor" evidence="10">
    <location>
        <position position="10"/>
    </location>
</feature>
<evidence type="ECO:0000256" key="13">
    <source>
        <dbReference type="PIRSR" id="PIRSR610972-4"/>
    </source>
</evidence>
<feature type="binding site" evidence="11">
    <location>
        <position position="52"/>
    </location>
    <ligand>
        <name>substrate</name>
    </ligand>
</feature>
<dbReference type="InterPro" id="IPR010972">
    <property type="entry name" value="Beta-PGM"/>
</dbReference>
<evidence type="ECO:0000313" key="15">
    <source>
        <dbReference type="Proteomes" id="UP000476055"/>
    </source>
</evidence>
<evidence type="ECO:0000256" key="2">
    <source>
        <dbReference type="ARBA" id="ARBA00022553"/>
    </source>
</evidence>
<dbReference type="EC" id="5.4.2.6" evidence="8"/>
<keyword evidence="5 14" id="KW-0413">Isomerase</keyword>
<dbReference type="Proteomes" id="UP000476055">
    <property type="component" value="Unassembled WGS sequence"/>
</dbReference>
<feature type="binding site" evidence="12">
    <location>
        <position position="170"/>
    </location>
    <ligand>
        <name>Mg(2+)</name>
        <dbReference type="ChEBI" id="CHEBI:18420"/>
    </ligand>
</feature>
<feature type="binding site" evidence="12">
    <location>
        <position position="10"/>
    </location>
    <ligand>
        <name>Mg(2+)</name>
        <dbReference type="ChEBI" id="CHEBI:18420"/>
    </ligand>
</feature>
<gene>
    <name evidence="14" type="primary">pgmB</name>
    <name evidence="14" type="ORF">FYJ59_01205</name>
</gene>
<keyword evidence="6" id="KW-0119">Carbohydrate metabolism</keyword>
<dbReference type="EMBL" id="VUMU01000001">
    <property type="protein sequence ID" value="MST56879.1"/>
    <property type="molecule type" value="Genomic_DNA"/>
</dbReference>
<feature type="active site" description="Nucleophile" evidence="10">
    <location>
        <position position="8"/>
    </location>
</feature>
<dbReference type="Gene3D" id="3.40.50.1000">
    <property type="entry name" value="HAD superfamily/HAD-like"/>
    <property type="match status" value="1"/>
</dbReference>
<keyword evidence="3 12" id="KW-0479">Metal-binding</keyword>
<sequence length="215" mass="23868">MIKGIIFDLDGVLVSTDEMHYLAWKRLADELQITGFTREDNRRQRGVSRMASLEIVLEKADRVYTEEEKAELAERKNNYYLELLEHMDESAVLKNVKEVLAGLKERGLLLAVGSASKNAPVILEKTGLLPYLDKISCGLDTTKSKPDPEVFLVAARKLELSPGQCLVVEDSAAGIEAAAAGGMKSLGVGPFYRLLHADYEAPMLCEVQNWDEILK</sequence>
<comment type="caution">
    <text evidence="14">The sequence shown here is derived from an EMBL/GenBank/DDBJ whole genome shotgun (WGS) entry which is preliminary data.</text>
</comment>